<dbReference type="PROSITE" id="PS51469">
    <property type="entry name" value="SUN"/>
    <property type="match status" value="1"/>
</dbReference>
<sequence>IERPDYALLSAGARVVPEFTSSTLDIRPRGMIRRTLANLLGHGTLVQARPPATVLDPDNNLGKCWPMSGTIGSIGIALTRKIKIEEIVIEHVNFKLAYEIESAIKDFEIWSWNEKSNLLIKIGEGIFDINKKDYIQKFPIITKDEEEEEEKFESNLVVIKILSNSGNPDFTCLYRVRVHGSR</sequence>
<dbReference type="InterPro" id="IPR012919">
    <property type="entry name" value="SUN_dom"/>
</dbReference>
<keyword evidence="4" id="KW-0472">Membrane</keyword>
<dbReference type="PANTHER" id="PTHR12911:SF8">
    <property type="entry name" value="KLAROID PROTEIN-RELATED"/>
    <property type="match status" value="1"/>
</dbReference>
<evidence type="ECO:0000313" key="7">
    <source>
        <dbReference type="Proteomes" id="UP000886653"/>
    </source>
</evidence>
<keyword evidence="2" id="KW-0812">Transmembrane</keyword>
<keyword evidence="3" id="KW-1133">Transmembrane helix</keyword>
<feature type="non-terminal residue" evidence="6">
    <location>
        <position position="182"/>
    </location>
</feature>
<protein>
    <recommendedName>
        <fullName evidence="5">SUN domain-containing protein</fullName>
    </recommendedName>
</protein>
<proteinExistence type="predicted"/>
<evidence type="ECO:0000259" key="5">
    <source>
        <dbReference type="PROSITE" id="PS51469"/>
    </source>
</evidence>
<dbReference type="InterPro" id="IPR045119">
    <property type="entry name" value="SUN1-5"/>
</dbReference>
<dbReference type="EMBL" id="MU167291">
    <property type="protein sequence ID" value="KAG0144660.1"/>
    <property type="molecule type" value="Genomic_DNA"/>
</dbReference>
<gene>
    <name evidence="6" type="ORF">CROQUDRAFT_12229</name>
</gene>
<feature type="non-terminal residue" evidence="6">
    <location>
        <position position="1"/>
    </location>
</feature>
<dbReference type="GO" id="GO:0043495">
    <property type="term" value="F:protein-membrane adaptor activity"/>
    <property type="evidence" value="ECO:0007669"/>
    <property type="project" value="TreeGrafter"/>
</dbReference>
<comment type="caution">
    <text evidence="6">The sequence shown here is derived from an EMBL/GenBank/DDBJ whole genome shotgun (WGS) entry which is preliminary data.</text>
</comment>
<evidence type="ECO:0000256" key="3">
    <source>
        <dbReference type="ARBA" id="ARBA00022989"/>
    </source>
</evidence>
<name>A0A9P6NDE2_9BASI</name>
<evidence type="ECO:0000313" key="6">
    <source>
        <dbReference type="EMBL" id="KAG0144660.1"/>
    </source>
</evidence>
<evidence type="ECO:0000256" key="2">
    <source>
        <dbReference type="ARBA" id="ARBA00022692"/>
    </source>
</evidence>
<keyword evidence="7" id="KW-1185">Reference proteome</keyword>
<evidence type="ECO:0000256" key="1">
    <source>
        <dbReference type="ARBA" id="ARBA00004370"/>
    </source>
</evidence>
<comment type="subcellular location">
    <subcellularLocation>
        <location evidence="1">Membrane</location>
    </subcellularLocation>
</comment>
<accession>A0A9P6NDE2</accession>
<dbReference type="Gene3D" id="2.60.120.260">
    <property type="entry name" value="Galactose-binding domain-like"/>
    <property type="match status" value="1"/>
</dbReference>
<dbReference type="OrthoDB" id="2504740at2759"/>
<reference evidence="6" key="1">
    <citation type="submission" date="2013-11" db="EMBL/GenBank/DDBJ databases">
        <title>Genome sequence of the fusiform rust pathogen reveals effectors for host alternation and coevolution with pine.</title>
        <authorList>
            <consortium name="DOE Joint Genome Institute"/>
            <person name="Smith K."/>
            <person name="Pendleton A."/>
            <person name="Kubisiak T."/>
            <person name="Anderson C."/>
            <person name="Salamov A."/>
            <person name="Aerts A."/>
            <person name="Riley R."/>
            <person name="Clum A."/>
            <person name="Lindquist E."/>
            <person name="Ence D."/>
            <person name="Campbell M."/>
            <person name="Kronenberg Z."/>
            <person name="Feau N."/>
            <person name="Dhillon B."/>
            <person name="Hamelin R."/>
            <person name="Burleigh J."/>
            <person name="Smith J."/>
            <person name="Yandell M."/>
            <person name="Nelson C."/>
            <person name="Grigoriev I."/>
            <person name="Davis J."/>
        </authorList>
    </citation>
    <scope>NUCLEOTIDE SEQUENCE</scope>
    <source>
        <strain evidence="6">G11</strain>
    </source>
</reference>
<evidence type="ECO:0000256" key="4">
    <source>
        <dbReference type="ARBA" id="ARBA00023136"/>
    </source>
</evidence>
<dbReference type="GO" id="GO:0034993">
    <property type="term" value="C:meiotic nuclear membrane microtubule tethering complex"/>
    <property type="evidence" value="ECO:0007669"/>
    <property type="project" value="TreeGrafter"/>
</dbReference>
<dbReference type="AlphaFoldDB" id="A0A9P6NDE2"/>
<dbReference type="Proteomes" id="UP000886653">
    <property type="component" value="Unassembled WGS sequence"/>
</dbReference>
<organism evidence="6 7">
    <name type="scientific">Cronartium quercuum f. sp. fusiforme G11</name>
    <dbReference type="NCBI Taxonomy" id="708437"/>
    <lineage>
        <taxon>Eukaryota</taxon>
        <taxon>Fungi</taxon>
        <taxon>Dikarya</taxon>
        <taxon>Basidiomycota</taxon>
        <taxon>Pucciniomycotina</taxon>
        <taxon>Pucciniomycetes</taxon>
        <taxon>Pucciniales</taxon>
        <taxon>Coleosporiaceae</taxon>
        <taxon>Cronartium</taxon>
    </lineage>
</organism>
<dbReference type="PANTHER" id="PTHR12911">
    <property type="entry name" value="SAD1/UNC-84-LIKE PROTEIN-RELATED"/>
    <property type="match status" value="1"/>
</dbReference>
<feature type="domain" description="SUN" evidence="5">
    <location>
        <begin position="12"/>
        <end position="182"/>
    </location>
</feature>
<dbReference type="Pfam" id="PF07738">
    <property type="entry name" value="Sad1_UNC"/>
    <property type="match status" value="1"/>
</dbReference>